<name>A0A4Z0PES0_9BACT</name>
<evidence type="ECO:0000256" key="3">
    <source>
        <dbReference type="ARBA" id="ARBA00023194"/>
    </source>
</evidence>
<dbReference type="PANTHER" id="PTHR10696:SF56">
    <property type="entry name" value="TAUD_TFDA-LIKE DOMAIN-CONTAINING PROTEIN"/>
    <property type="match status" value="1"/>
</dbReference>
<dbReference type="InterPro" id="IPR042098">
    <property type="entry name" value="TauD-like_sf"/>
</dbReference>
<keyword evidence="2" id="KW-0560">Oxidoreductase</keyword>
<proteinExistence type="predicted"/>
<dbReference type="GO" id="GO:0017000">
    <property type="term" value="P:antibiotic biosynthetic process"/>
    <property type="evidence" value="ECO:0007669"/>
    <property type="project" value="UniProtKB-KW"/>
</dbReference>
<comment type="cofactor">
    <cofactor evidence="1">
        <name>Fe(2+)</name>
        <dbReference type="ChEBI" id="CHEBI:29033"/>
    </cofactor>
</comment>
<dbReference type="AlphaFoldDB" id="A0A4Z0PES0"/>
<evidence type="ECO:0000259" key="4">
    <source>
        <dbReference type="Pfam" id="PF02668"/>
    </source>
</evidence>
<keyword evidence="5" id="KW-0223">Dioxygenase</keyword>
<dbReference type="Proteomes" id="UP000297739">
    <property type="component" value="Unassembled WGS sequence"/>
</dbReference>
<dbReference type="Gene3D" id="3.60.130.10">
    <property type="entry name" value="Clavaminate synthase-like"/>
    <property type="match status" value="1"/>
</dbReference>
<comment type="caution">
    <text evidence="5">The sequence shown here is derived from an EMBL/GenBank/DDBJ whole genome shotgun (WGS) entry which is preliminary data.</text>
</comment>
<dbReference type="SUPFAM" id="SSF51197">
    <property type="entry name" value="Clavaminate synthase-like"/>
    <property type="match status" value="1"/>
</dbReference>
<keyword evidence="6" id="KW-1185">Reference proteome</keyword>
<keyword evidence="3" id="KW-0045">Antibiotic biosynthesis</keyword>
<dbReference type="PANTHER" id="PTHR10696">
    <property type="entry name" value="GAMMA-BUTYROBETAINE HYDROXYLASE-RELATED"/>
    <property type="match status" value="1"/>
</dbReference>
<accession>A0A4Z0PES0</accession>
<gene>
    <name evidence="5" type="ORF">E5J99_20245</name>
</gene>
<dbReference type="InterPro" id="IPR050411">
    <property type="entry name" value="AlphaKG_dependent_hydroxylases"/>
</dbReference>
<dbReference type="OrthoDB" id="9769888at2"/>
<dbReference type="Pfam" id="PF02668">
    <property type="entry name" value="TauD"/>
    <property type="match status" value="1"/>
</dbReference>
<feature type="domain" description="TauD/TfdA-like" evidence="4">
    <location>
        <begin position="40"/>
        <end position="330"/>
    </location>
</feature>
<reference evidence="5 6" key="1">
    <citation type="submission" date="2019-04" db="EMBL/GenBank/DDBJ databases">
        <authorList>
            <person name="Feng G."/>
            <person name="Zhang J."/>
            <person name="Zhu H."/>
        </authorList>
    </citation>
    <scope>NUCLEOTIDE SEQUENCE [LARGE SCALE GENOMIC DNA]</scope>
    <source>
        <strain evidence="5 6">JCM 17223</strain>
    </source>
</reference>
<evidence type="ECO:0000313" key="5">
    <source>
        <dbReference type="EMBL" id="TGE12423.1"/>
    </source>
</evidence>
<protein>
    <submittedName>
        <fullName evidence="5">TauD/TfdA family dioxygenase</fullName>
    </submittedName>
</protein>
<organism evidence="5 6">
    <name type="scientific">Hymenobacter elongatus</name>
    <dbReference type="NCBI Taxonomy" id="877208"/>
    <lineage>
        <taxon>Bacteria</taxon>
        <taxon>Pseudomonadati</taxon>
        <taxon>Bacteroidota</taxon>
        <taxon>Cytophagia</taxon>
        <taxon>Cytophagales</taxon>
        <taxon>Hymenobacteraceae</taxon>
        <taxon>Hymenobacter</taxon>
    </lineage>
</organism>
<sequence>MNNLAKLKAAKAAPMLAEMEQNITVKEPFGSENSLPLVIKPLLKGVDLKAWIEEHRAEVEADLMKHGGILFRGFAINTVEKFDTFMKCFSEESIPYMFRSSPRYAVADRVYVSTTYPNERTINMHSESSYSYAWGRKIIFCCIKAAEEQGETPIADNRRVLARLSPALRQKFLDKGVIYQRNLSPHIGMPWQEVFQTKDPEEVKRVCAENNVECLFSGPDNLTIRWQKPAIYAHPDSGDLMWFNHSYFFNKYSLYEEIGLEPEDEMPEELLPSNTFFGDGSEISFAEYSEIKDAYDQEKVLFLWQEGDLLLLDNMMTAHGRSPYKGERQIVVSIVEPYKKPAPANN</sequence>
<dbReference type="EMBL" id="SRLD01000069">
    <property type="protein sequence ID" value="TGE12423.1"/>
    <property type="molecule type" value="Genomic_DNA"/>
</dbReference>
<evidence type="ECO:0000313" key="6">
    <source>
        <dbReference type="Proteomes" id="UP000297739"/>
    </source>
</evidence>
<evidence type="ECO:0000256" key="2">
    <source>
        <dbReference type="ARBA" id="ARBA00023002"/>
    </source>
</evidence>
<evidence type="ECO:0000256" key="1">
    <source>
        <dbReference type="ARBA" id="ARBA00001954"/>
    </source>
</evidence>
<dbReference type="GO" id="GO:0016706">
    <property type="term" value="F:2-oxoglutarate-dependent dioxygenase activity"/>
    <property type="evidence" value="ECO:0007669"/>
    <property type="project" value="UniProtKB-ARBA"/>
</dbReference>
<dbReference type="InterPro" id="IPR003819">
    <property type="entry name" value="TauD/TfdA-like"/>
</dbReference>
<dbReference type="RefSeq" id="WP_135499628.1">
    <property type="nucleotide sequence ID" value="NZ_SRLD01000069.1"/>
</dbReference>